<accession>A0A1F7YCN7</accession>
<evidence type="ECO:0000313" key="2">
    <source>
        <dbReference type="Proteomes" id="UP000178851"/>
    </source>
</evidence>
<dbReference type="EMBL" id="MGGI01000029">
    <property type="protein sequence ID" value="OGM24398.1"/>
    <property type="molecule type" value="Genomic_DNA"/>
</dbReference>
<dbReference type="AlphaFoldDB" id="A0A1F7YCN7"/>
<sequence>MKFSSFLNFFKKTDEQDESGRFSDFFQNASAAQKEKVFREAARRANEDQRALLKKSELELKSR</sequence>
<gene>
    <name evidence="1" type="ORF">A2627_00275</name>
</gene>
<evidence type="ECO:0000313" key="1">
    <source>
        <dbReference type="EMBL" id="OGM24398.1"/>
    </source>
</evidence>
<reference evidence="1 2" key="1">
    <citation type="journal article" date="2016" name="Nat. Commun.">
        <title>Thousands of microbial genomes shed light on interconnected biogeochemical processes in an aquifer system.</title>
        <authorList>
            <person name="Anantharaman K."/>
            <person name="Brown C.T."/>
            <person name="Hug L.A."/>
            <person name="Sharon I."/>
            <person name="Castelle C.J."/>
            <person name="Probst A.J."/>
            <person name="Thomas B.C."/>
            <person name="Singh A."/>
            <person name="Wilkins M.J."/>
            <person name="Karaoz U."/>
            <person name="Brodie E.L."/>
            <person name="Williams K.H."/>
            <person name="Hubbard S.S."/>
            <person name="Banfield J.F."/>
        </authorList>
    </citation>
    <scope>NUCLEOTIDE SEQUENCE [LARGE SCALE GENOMIC DNA]</scope>
</reference>
<dbReference type="Proteomes" id="UP000178851">
    <property type="component" value="Unassembled WGS sequence"/>
</dbReference>
<comment type="caution">
    <text evidence="1">The sequence shown here is derived from an EMBL/GenBank/DDBJ whole genome shotgun (WGS) entry which is preliminary data.</text>
</comment>
<organism evidence="1 2">
    <name type="scientific">Candidatus Woesebacteria bacterium RIFCSPHIGHO2_01_FULL_39_28</name>
    <dbReference type="NCBI Taxonomy" id="1802496"/>
    <lineage>
        <taxon>Bacteria</taxon>
        <taxon>Candidatus Woeseibacteriota</taxon>
    </lineage>
</organism>
<protein>
    <submittedName>
        <fullName evidence="1">Uncharacterized protein</fullName>
    </submittedName>
</protein>
<name>A0A1F7YCN7_9BACT</name>
<proteinExistence type="predicted"/>